<evidence type="ECO:0000256" key="6">
    <source>
        <dbReference type="HAMAP-Rule" id="MF_00163"/>
    </source>
</evidence>
<dbReference type="PANTHER" id="PTHR10458">
    <property type="entry name" value="PEPTIDE DEFORMYLASE"/>
    <property type="match status" value="1"/>
</dbReference>
<feature type="binding site" evidence="6">
    <location>
        <position position="131"/>
    </location>
    <ligand>
        <name>Fe cation</name>
        <dbReference type="ChEBI" id="CHEBI:24875"/>
    </ligand>
</feature>
<dbReference type="InterPro" id="IPR023635">
    <property type="entry name" value="Peptide_deformylase"/>
</dbReference>
<comment type="caution">
    <text evidence="7">The sequence shown here is derived from an EMBL/GenBank/DDBJ whole genome shotgun (WGS) entry which is preliminary data.</text>
</comment>
<dbReference type="PIRSF" id="PIRSF004749">
    <property type="entry name" value="Pep_def"/>
    <property type="match status" value="1"/>
</dbReference>
<name>A0A0B9AD91_BRELN</name>
<comment type="cofactor">
    <cofactor evidence="6">
        <name>Fe(2+)</name>
        <dbReference type="ChEBI" id="CHEBI:29033"/>
    </cofactor>
    <text evidence="6">Binds 1 Fe(2+) ion.</text>
</comment>
<keyword evidence="2 6" id="KW-0479">Metal-binding</keyword>
<dbReference type="AlphaFoldDB" id="A0A0B9AD91"/>
<dbReference type="PRINTS" id="PR01576">
    <property type="entry name" value="PDEFORMYLASE"/>
</dbReference>
<dbReference type="OrthoDB" id="9804313at2"/>
<dbReference type="GO" id="GO:0042586">
    <property type="term" value="F:peptide deformylase activity"/>
    <property type="evidence" value="ECO:0007669"/>
    <property type="project" value="UniProtKB-UniRule"/>
</dbReference>
<comment type="similarity">
    <text evidence="1 6">Belongs to the polypeptide deformylase family.</text>
</comment>
<comment type="function">
    <text evidence="6">Removes the formyl group from the N-terminal Met of newly synthesized proteins. Requires at least a dipeptide for an efficient rate of reaction. N-terminal L-methionine is a prerequisite for activity but the enzyme has broad specificity at other positions.</text>
</comment>
<evidence type="ECO:0000256" key="3">
    <source>
        <dbReference type="ARBA" id="ARBA00022801"/>
    </source>
</evidence>
<evidence type="ECO:0000256" key="1">
    <source>
        <dbReference type="ARBA" id="ARBA00010759"/>
    </source>
</evidence>
<gene>
    <name evidence="6" type="primary">def</name>
    <name evidence="7" type="ORF">AE0388_1038</name>
</gene>
<dbReference type="NCBIfam" id="NF001159">
    <property type="entry name" value="PRK00150.1-3"/>
    <property type="match status" value="1"/>
</dbReference>
<evidence type="ECO:0000256" key="5">
    <source>
        <dbReference type="ARBA" id="ARBA00023004"/>
    </source>
</evidence>
<dbReference type="Proteomes" id="UP000031488">
    <property type="component" value="Unassembled WGS sequence"/>
</dbReference>
<dbReference type="InterPro" id="IPR036821">
    <property type="entry name" value="Peptide_deformylase_sf"/>
</dbReference>
<reference evidence="7 8" key="1">
    <citation type="submission" date="2014-11" db="EMBL/GenBank/DDBJ databases">
        <title>Draft Genome Sequence of Brevibacterium linens AE038-8.</title>
        <authorList>
            <person name="Maizel D."/>
            <person name="Utturkar S.M."/>
            <person name="Brown S.D."/>
            <person name="Ferrero M."/>
            <person name="Rosen B.P."/>
        </authorList>
    </citation>
    <scope>NUCLEOTIDE SEQUENCE [LARGE SCALE GENOMIC DNA]</scope>
    <source>
        <strain evidence="7 8">AE038-8</strain>
    </source>
</reference>
<dbReference type="GO" id="GO:0046872">
    <property type="term" value="F:metal ion binding"/>
    <property type="evidence" value="ECO:0007669"/>
    <property type="project" value="UniProtKB-KW"/>
</dbReference>
<evidence type="ECO:0000256" key="4">
    <source>
        <dbReference type="ARBA" id="ARBA00022917"/>
    </source>
</evidence>
<evidence type="ECO:0000313" key="7">
    <source>
        <dbReference type="EMBL" id="KHS53550.1"/>
    </source>
</evidence>
<protein>
    <recommendedName>
        <fullName evidence="6">Peptide deformylase</fullName>
        <shortName evidence="6">PDF</shortName>
        <ecNumber evidence="6">3.5.1.88</ecNumber>
    </recommendedName>
    <alternativeName>
        <fullName evidence="6">Polypeptide deformylase</fullName>
    </alternativeName>
</protein>
<dbReference type="RefSeq" id="WP_039207683.1">
    <property type="nucleotide sequence ID" value="NZ_JBCLTJ010000002.1"/>
</dbReference>
<dbReference type="GO" id="GO:0006412">
    <property type="term" value="P:translation"/>
    <property type="evidence" value="ECO:0007669"/>
    <property type="project" value="UniProtKB-UniRule"/>
</dbReference>
<feature type="binding site" evidence="6">
    <location>
        <position position="135"/>
    </location>
    <ligand>
        <name>Fe cation</name>
        <dbReference type="ChEBI" id="CHEBI:24875"/>
    </ligand>
</feature>
<dbReference type="Pfam" id="PF01327">
    <property type="entry name" value="Pep_deformylase"/>
    <property type="match status" value="1"/>
</dbReference>
<sequence length="168" mass="18742">MPEREIRLWGDPVLRSQCEPVTVFDENVEALAADLVDTARPEGRAAVAAPQIGVGLRAFGYDLDGRTGYVINPEIVELGGQLRDIEEGCLSVPGMFFPTPRYEFARVRGVDAKNQPIEIEGTEVFAQMLQHEVGHLDGQVYIQTLPAERRREAMKAIRSADWFLARMS</sequence>
<feature type="binding site" evidence="6">
    <location>
        <position position="89"/>
    </location>
    <ligand>
        <name>Fe cation</name>
        <dbReference type="ChEBI" id="CHEBI:24875"/>
    </ligand>
</feature>
<dbReference type="EMBL" id="JTJZ01000015">
    <property type="protein sequence ID" value="KHS53550.1"/>
    <property type="molecule type" value="Genomic_DNA"/>
</dbReference>
<dbReference type="STRING" id="1703.BLSMQ_1994"/>
<feature type="active site" evidence="6">
    <location>
        <position position="132"/>
    </location>
</feature>
<keyword evidence="3 6" id="KW-0378">Hydrolase</keyword>
<dbReference type="PANTHER" id="PTHR10458:SF2">
    <property type="entry name" value="PEPTIDE DEFORMYLASE, MITOCHONDRIAL"/>
    <property type="match status" value="1"/>
</dbReference>
<proteinExistence type="inferred from homology"/>
<keyword evidence="8" id="KW-1185">Reference proteome</keyword>
<organism evidence="7 8">
    <name type="scientific">Brevibacterium linens</name>
    <dbReference type="NCBI Taxonomy" id="1703"/>
    <lineage>
        <taxon>Bacteria</taxon>
        <taxon>Bacillati</taxon>
        <taxon>Actinomycetota</taxon>
        <taxon>Actinomycetes</taxon>
        <taxon>Micrococcales</taxon>
        <taxon>Brevibacteriaceae</taxon>
        <taxon>Brevibacterium</taxon>
    </lineage>
</organism>
<dbReference type="PATRIC" id="fig|1703.6.peg.924"/>
<keyword evidence="5 6" id="KW-0408">Iron</keyword>
<dbReference type="SUPFAM" id="SSF56420">
    <property type="entry name" value="Peptide deformylase"/>
    <property type="match status" value="1"/>
</dbReference>
<dbReference type="EC" id="3.5.1.88" evidence="6"/>
<comment type="catalytic activity">
    <reaction evidence="6">
        <text>N-terminal N-formyl-L-methionyl-[peptide] + H2O = N-terminal L-methionyl-[peptide] + formate</text>
        <dbReference type="Rhea" id="RHEA:24420"/>
        <dbReference type="Rhea" id="RHEA-COMP:10639"/>
        <dbReference type="Rhea" id="RHEA-COMP:10640"/>
        <dbReference type="ChEBI" id="CHEBI:15377"/>
        <dbReference type="ChEBI" id="CHEBI:15740"/>
        <dbReference type="ChEBI" id="CHEBI:49298"/>
        <dbReference type="ChEBI" id="CHEBI:64731"/>
        <dbReference type="EC" id="3.5.1.88"/>
    </reaction>
</comment>
<evidence type="ECO:0000256" key="2">
    <source>
        <dbReference type="ARBA" id="ARBA00022723"/>
    </source>
</evidence>
<accession>A0A0B9AD91</accession>
<dbReference type="Gene3D" id="3.90.45.10">
    <property type="entry name" value="Peptide deformylase"/>
    <property type="match status" value="1"/>
</dbReference>
<evidence type="ECO:0000313" key="8">
    <source>
        <dbReference type="Proteomes" id="UP000031488"/>
    </source>
</evidence>
<dbReference type="CDD" id="cd00487">
    <property type="entry name" value="Pep_deformylase"/>
    <property type="match status" value="1"/>
</dbReference>
<dbReference type="HAMAP" id="MF_00163">
    <property type="entry name" value="Pep_deformylase"/>
    <property type="match status" value="1"/>
</dbReference>
<keyword evidence="4 6" id="KW-0648">Protein biosynthesis</keyword>